<organism evidence="1 2">
    <name type="scientific">Neolewinella agarilytica</name>
    <dbReference type="NCBI Taxonomy" id="478744"/>
    <lineage>
        <taxon>Bacteria</taxon>
        <taxon>Pseudomonadati</taxon>
        <taxon>Bacteroidota</taxon>
        <taxon>Saprospiria</taxon>
        <taxon>Saprospirales</taxon>
        <taxon>Lewinellaceae</taxon>
        <taxon>Neolewinella</taxon>
    </lineage>
</organism>
<name>A0A1H9LY23_9BACT</name>
<dbReference type="EMBL" id="FOFB01000026">
    <property type="protein sequence ID" value="SER16331.1"/>
    <property type="molecule type" value="Genomic_DNA"/>
</dbReference>
<dbReference type="Proteomes" id="UP000199021">
    <property type="component" value="Unassembled WGS sequence"/>
</dbReference>
<dbReference type="AlphaFoldDB" id="A0A1H9LY23"/>
<accession>A0A1H9LY23</accession>
<keyword evidence="2" id="KW-1185">Reference proteome</keyword>
<reference evidence="2" key="1">
    <citation type="submission" date="2016-10" db="EMBL/GenBank/DDBJ databases">
        <authorList>
            <person name="Varghese N."/>
            <person name="Submissions S."/>
        </authorList>
    </citation>
    <scope>NUCLEOTIDE SEQUENCE [LARGE SCALE GENOMIC DNA]</scope>
    <source>
        <strain evidence="2">DSM 24740</strain>
    </source>
</reference>
<proteinExistence type="predicted"/>
<evidence type="ECO:0000313" key="1">
    <source>
        <dbReference type="EMBL" id="SER16331.1"/>
    </source>
</evidence>
<gene>
    <name evidence="1" type="ORF">SAMN05444359_12633</name>
</gene>
<evidence type="ECO:0000313" key="2">
    <source>
        <dbReference type="Proteomes" id="UP000199021"/>
    </source>
</evidence>
<dbReference type="STRING" id="478744.SAMN05444359_12633"/>
<sequence>MCGCKSKVSGMARRKSSSRSTKVTMEDGLAVAAGALASVVANKLINSYIPEGQADMLGKVIPVLKAAGGAYLATTVKDRRLKMAGLGMAATGAIELGQKFAPEFVAIGSAGDIYQRLGGLGTSLTEIPLSISGSNYDSPAMLGVENLEMATL</sequence>
<protein>
    <submittedName>
        <fullName evidence="1">Uncharacterized protein</fullName>
    </submittedName>
</protein>
<dbReference type="InParanoid" id="A0A1H9LY23"/>